<evidence type="ECO:0000313" key="4">
    <source>
        <dbReference type="Proteomes" id="UP000238348"/>
    </source>
</evidence>
<dbReference type="AlphaFoldDB" id="A0A2L0F7S6"/>
<feature type="chain" id="PRO_5014707602" description="Secreted protein" evidence="2">
    <location>
        <begin position="26"/>
        <end position="459"/>
    </location>
</feature>
<feature type="compositionally biased region" description="Low complexity" evidence="1">
    <location>
        <begin position="25"/>
        <end position="91"/>
    </location>
</feature>
<feature type="region of interest" description="Disordered" evidence="1">
    <location>
        <begin position="21"/>
        <end position="91"/>
    </location>
</feature>
<evidence type="ECO:0000256" key="1">
    <source>
        <dbReference type="SAM" id="MobiDB-lite"/>
    </source>
</evidence>
<sequence length="459" mass="45983">MNRPLHRAYAIALAALAACRGGSGAPDAGPAPAAEAGAPAPPSTAAAPVALPTASPDAAAPDAAAPDAAAPDAASPDAASPDAAAPDAAAPDAAVAAPDAGCKLLRGPLALSLRGPALLWTPDNAARADFRVIFNRDGVAHHVAPAFTGLPGASAPRETAAPDAGAGDTAAARASWPACSIAARFTFCMDHGGTIRRTPMSGEAPALVGAGRRGTGISAVPLPGGRTLLAFLSDRITTEGAVTQAFAVLDDRPAVPLSTEGSGATFVALAPWKGKVLAMYIDARSALTPVHARTLGLTAEGKLELGPDAVIFVGDAGESRMGGALAVGADGPAFALLPASKDMAAFGMAAIRIDDAPRDDMPAVWSLYPNGLSPAPIAATQGTSPIHVARVRPSAREPGARHVLELGQLDGEGRFQPRCQAAQAGSFKHVAIEADRDGSLWIVYTTASGTFVEQRAARP</sequence>
<dbReference type="RefSeq" id="WP_199789483.1">
    <property type="nucleotide sequence ID" value="NZ_CP012673.1"/>
</dbReference>
<name>A0A2L0F7S6_SORCE</name>
<reference evidence="3 4" key="1">
    <citation type="submission" date="2015-09" db="EMBL/GenBank/DDBJ databases">
        <title>Sorangium comparison.</title>
        <authorList>
            <person name="Zaburannyi N."/>
            <person name="Bunk B."/>
            <person name="Overmann J."/>
            <person name="Mueller R."/>
        </authorList>
    </citation>
    <scope>NUCLEOTIDE SEQUENCE [LARGE SCALE GENOMIC DNA]</scope>
    <source>
        <strain evidence="3 4">So ce26</strain>
    </source>
</reference>
<keyword evidence="2" id="KW-0732">Signal</keyword>
<feature type="signal peptide" evidence="2">
    <location>
        <begin position="1"/>
        <end position="25"/>
    </location>
</feature>
<accession>A0A2L0F7S6</accession>
<gene>
    <name evidence="3" type="ORF">SOCE26_091760</name>
</gene>
<proteinExistence type="predicted"/>
<protein>
    <recommendedName>
        <fullName evidence="5">Secreted protein</fullName>
    </recommendedName>
</protein>
<organism evidence="3 4">
    <name type="scientific">Sorangium cellulosum</name>
    <name type="common">Polyangium cellulosum</name>
    <dbReference type="NCBI Taxonomy" id="56"/>
    <lineage>
        <taxon>Bacteria</taxon>
        <taxon>Pseudomonadati</taxon>
        <taxon>Myxococcota</taxon>
        <taxon>Polyangia</taxon>
        <taxon>Polyangiales</taxon>
        <taxon>Polyangiaceae</taxon>
        <taxon>Sorangium</taxon>
    </lineage>
</organism>
<dbReference type="Proteomes" id="UP000238348">
    <property type="component" value="Chromosome"/>
</dbReference>
<evidence type="ECO:0000256" key="2">
    <source>
        <dbReference type="SAM" id="SignalP"/>
    </source>
</evidence>
<dbReference type="EMBL" id="CP012673">
    <property type="protein sequence ID" value="AUX47654.1"/>
    <property type="molecule type" value="Genomic_DNA"/>
</dbReference>
<evidence type="ECO:0000313" key="3">
    <source>
        <dbReference type="EMBL" id="AUX47654.1"/>
    </source>
</evidence>
<dbReference type="PROSITE" id="PS51257">
    <property type="entry name" value="PROKAR_LIPOPROTEIN"/>
    <property type="match status" value="1"/>
</dbReference>
<evidence type="ECO:0008006" key="5">
    <source>
        <dbReference type="Google" id="ProtNLM"/>
    </source>
</evidence>